<evidence type="ECO:0000313" key="3">
    <source>
        <dbReference type="Proteomes" id="UP000781932"/>
    </source>
</evidence>
<evidence type="ECO:0000256" key="1">
    <source>
        <dbReference type="SAM" id="MobiDB-lite"/>
    </source>
</evidence>
<comment type="caution">
    <text evidence="2">The sequence shown here is derived from an EMBL/GenBank/DDBJ whole genome shotgun (WGS) entry which is preliminary data.</text>
</comment>
<keyword evidence="3" id="KW-1185">Reference proteome</keyword>
<reference evidence="2" key="1">
    <citation type="submission" date="2020-03" db="EMBL/GenBank/DDBJ databases">
        <authorList>
            <person name="He L."/>
        </authorList>
    </citation>
    <scope>NUCLEOTIDE SEQUENCE</scope>
    <source>
        <strain evidence="2">CkLH20</strain>
    </source>
</reference>
<protein>
    <submittedName>
        <fullName evidence="2">Uncharacterized protein</fullName>
    </submittedName>
</protein>
<sequence length="337" mass="38018">MRRLCGNFRVRQDSPEAILLPVSLADGGLDTRPDITGLPASKHIFCIPLQHTLGYWTLGIFQPDKHFLLHYDPSEYDPLLEDVVNCVAKWSLSAVVKSQPCPHSPDPLSTGLYVAAFMQSFIRQKDIPQVVDETIERRQLSDLLSTDQSLRREEASESNITQACLSPSTAELSTPSTRRRRRSTSHEEMGVKRAKISESDRHPNRIFTTSEAVATSSSLMDLLSSHSPSQDFTPMGKYKTQVIKTARFFLQELSRLETAENYENSLKRRINPESKASSEDSSEYSAELCGLLLERQALENECNRRRGAMAKVFKKLDTKSHQIDANQQRLAPSCFDL</sequence>
<dbReference type="Proteomes" id="UP000781932">
    <property type="component" value="Unassembled WGS sequence"/>
</dbReference>
<feature type="compositionally biased region" description="Basic and acidic residues" evidence="1">
    <location>
        <begin position="184"/>
        <end position="197"/>
    </location>
</feature>
<dbReference type="AlphaFoldDB" id="A0A9P6LMN2"/>
<dbReference type="EMBL" id="JAATWM020000011">
    <property type="protein sequence ID" value="KAF9878371.1"/>
    <property type="molecule type" value="Genomic_DNA"/>
</dbReference>
<dbReference type="RefSeq" id="XP_038747832.1">
    <property type="nucleotide sequence ID" value="XM_038887128.1"/>
</dbReference>
<proteinExistence type="predicted"/>
<organism evidence="2 3">
    <name type="scientific">Colletotrichum karsti</name>
    <dbReference type="NCBI Taxonomy" id="1095194"/>
    <lineage>
        <taxon>Eukaryota</taxon>
        <taxon>Fungi</taxon>
        <taxon>Dikarya</taxon>
        <taxon>Ascomycota</taxon>
        <taxon>Pezizomycotina</taxon>
        <taxon>Sordariomycetes</taxon>
        <taxon>Hypocreomycetidae</taxon>
        <taxon>Glomerellales</taxon>
        <taxon>Glomerellaceae</taxon>
        <taxon>Colletotrichum</taxon>
        <taxon>Colletotrichum boninense species complex</taxon>
    </lineage>
</organism>
<gene>
    <name evidence="2" type="ORF">CkaCkLH20_04409</name>
</gene>
<feature type="region of interest" description="Disordered" evidence="1">
    <location>
        <begin position="148"/>
        <end position="197"/>
    </location>
</feature>
<dbReference type="GeneID" id="62160202"/>
<accession>A0A9P6LMN2</accession>
<name>A0A9P6LMN2_9PEZI</name>
<evidence type="ECO:0000313" key="2">
    <source>
        <dbReference type="EMBL" id="KAF9878371.1"/>
    </source>
</evidence>
<reference evidence="2" key="2">
    <citation type="submission" date="2020-11" db="EMBL/GenBank/DDBJ databases">
        <title>Whole genome sequencing of Colletotrichum sp.</title>
        <authorList>
            <person name="Li H."/>
        </authorList>
    </citation>
    <scope>NUCLEOTIDE SEQUENCE</scope>
    <source>
        <strain evidence="2">CkLH20</strain>
    </source>
</reference>
<feature type="compositionally biased region" description="Polar residues" evidence="1">
    <location>
        <begin position="157"/>
        <end position="172"/>
    </location>
</feature>